<dbReference type="EMBL" id="VNHU01000007">
    <property type="protein sequence ID" value="TYP72283.1"/>
    <property type="molecule type" value="Genomic_DNA"/>
</dbReference>
<dbReference type="Pfam" id="PF00702">
    <property type="entry name" value="Hydrolase"/>
    <property type="match status" value="1"/>
</dbReference>
<dbReference type="Proteomes" id="UP000324376">
    <property type="component" value="Unassembled WGS sequence"/>
</dbReference>
<evidence type="ECO:0000313" key="1">
    <source>
        <dbReference type="EMBL" id="TYP72283.1"/>
    </source>
</evidence>
<dbReference type="AlphaFoldDB" id="A0A5S5C2T8"/>
<dbReference type="PANTHER" id="PTHR43611">
    <property type="entry name" value="ALPHA-D-GLUCOSE 1-PHOSPHATE PHOSPHATASE"/>
    <property type="match status" value="1"/>
</dbReference>
<keyword evidence="1" id="KW-0378">Hydrolase</keyword>
<dbReference type="NCBIfam" id="TIGR01509">
    <property type="entry name" value="HAD-SF-IA-v3"/>
    <property type="match status" value="1"/>
</dbReference>
<dbReference type="InterPro" id="IPR023214">
    <property type="entry name" value="HAD_sf"/>
</dbReference>
<protein>
    <submittedName>
        <fullName evidence="1">Putative hydrolase of the HAD superfamily</fullName>
    </submittedName>
</protein>
<dbReference type="CDD" id="cd02603">
    <property type="entry name" value="HAD_sEH-N_like"/>
    <property type="match status" value="1"/>
</dbReference>
<dbReference type="PANTHER" id="PTHR43611:SF3">
    <property type="entry name" value="FLAVIN MONONUCLEOTIDE HYDROLASE 1, CHLOROPLATIC"/>
    <property type="match status" value="1"/>
</dbReference>
<proteinExistence type="predicted"/>
<keyword evidence="2" id="KW-1185">Reference proteome</keyword>
<sequence>MIRTILFDFGDVFINLNKEATQNEFIKLDVSHLTDHLDEVNTLFETGKINSKVFLNEYQNILKQETTDSIVHAWNAILLDFPQHRFNFILELHKSQNYQLILLSNTNALHIEWIQKNVHFYEAFKNCFDHFYLSHEIQLRKPNPEIYEFVLTTHNLKADEVLFIDDTKDNTDAAKALGIHVWNIAPKTEDIVDLFTIKAELF</sequence>
<gene>
    <name evidence="1" type="ORF">BD809_107168</name>
</gene>
<dbReference type="InterPro" id="IPR023198">
    <property type="entry name" value="PGP-like_dom2"/>
</dbReference>
<dbReference type="OrthoDB" id="9797415at2"/>
<reference evidence="1 2" key="1">
    <citation type="submission" date="2019-07" db="EMBL/GenBank/DDBJ databases">
        <title>Genomic Encyclopedia of Archaeal and Bacterial Type Strains, Phase II (KMG-II): from individual species to whole genera.</title>
        <authorList>
            <person name="Goeker M."/>
        </authorList>
    </citation>
    <scope>NUCLEOTIDE SEQUENCE [LARGE SCALE GENOMIC DNA]</scope>
    <source>
        <strain evidence="1 2">DSM 17527</strain>
    </source>
</reference>
<dbReference type="GO" id="GO:0016787">
    <property type="term" value="F:hydrolase activity"/>
    <property type="evidence" value="ECO:0007669"/>
    <property type="project" value="UniProtKB-KW"/>
</dbReference>
<dbReference type="SFLD" id="SFLDS00003">
    <property type="entry name" value="Haloacid_Dehalogenase"/>
    <property type="match status" value="1"/>
</dbReference>
<dbReference type="InterPro" id="IPR036412">
    <property type="entry name" value="HAD-like_sf"/>
</dbReference>
<dbReference type="SFLD" id="SFLDG01129">
    <property type="entry name" value="C1.5:_HAD__Beta-PGM__Phosphata"/>
    <property type="match status" value="1"/>
</dbReference>
<organism evidence="1 2">
    <name type="scientific">Aquimarina intermedia</name>
    <dbReference type="NCBI Taxonomy" id="350814"/>
    <lineage>
        <taxon>Bacteria</taxon>
        <taxon>Pseudomonadati</taxon>
        <taxon>Bacteroidota</taxon>
        <taxon>Flavobacteriia</taxon>
        <taxon>Flavobacteriales</taxon>
        <taxon>Flavobacteriaceae</taxon>
        <taxon>Aquimarina</taxon>
    </lineage>
</organism>
<comment type="caution">
    <text evidence="1">The sequence shown here is derived from an EMBL/GenBank/DDBJ whole genome shotgun (WGS) entry which is preliminary data.</text>
</comment>
<dbReference type="InterPro" id="IPR006439">
    <property type="entry name" value="HAD-SF_hydro_IA"/>
</dbReference>
<dbReference type="Gene3D" id="3.40.50.1000">
    <property type="entry name" value="HAD superfamily/HAD-like"/>
    <property type="match status" value="1"/>
</dbReference>
<name>A0A5S5C2T8_9FLAO</name>
<dbReference type="SUPFAM" id="SSF56784">
    <property type="entry name" value="HAD-like"/>
    <property type="match status" value="1"/>
</dbReference>
<dbReference type="Gene3D" id="1.10.150.240">
    <property type="entry name" value="Putative phosphatase, domain 2"/>
    <property type="match status" value="1"/>
</dbReference>
<dbReference type="RefSeq" id="WP_148783155.1">
    <property type="nucleotide sequence ID" value="NZ_VNHU01000007.1"/>
</dbReference>
<evidence type="ECO:0000313" key="2">
    <source>
        <dbReference type="Proteomes" id="UP000324376"/>
    </source>
</evidence>
<accession>A0A5S5C2T8</accession>
<dbReference type="PRINTS" id="PR00413">
    <property type="entry name" value="HADHALOGNASE"/>
</dbReference>